<protein>
    <submittedName>
        <fullName evidence="10">PTS transporter subunit IIC</fullName>
    </submittedName>
</protein>
<evidence type="ECO:0000256" key="5">
    <source>
        <dbReference type="ARBA" id="ARBA00022692"/>
    </source>
</evidence>
<dbReference type="AlphaFoldDB" id="A0A6P1XY71"/>
<sequence length="352" mass="35989">MAEQTKKITVKFFINTLLNGMAAGIVVALIANAVLGQIFKALAPYGAIFGMLYQSVADVQYLVSAVIGFIVGIQLGFVPIKASMIGLAGFIASGAVRHVDGIVKLVGIGDLINVMIIVALAALVTLWLGNKLGSLTIIVQPIIVAGGLGALGLFILPYVAEVSAAIGRGINSFTVLQPVLMCILIAASFSIVIISPISTVAIGIAIGLAGLASGAANLGVAACTAVLIVGSWRVNKAGITAAIALGGMKLMIPNLVRYPIMALPVVLTAAASGIAGRFLGIMGDKVSAGFGIAGLVSPIKAYELLSGSPAVRIGALLIAYLVVPFGCALLLHILFTKIIKLYKPEIYKSEAV</sequence>
<keyword evidence="4" id="KW-0762">Sugar transport</keyword>
<dbReference type="Proteomes" id="UP000464374">
    <property type="component" value="Chromosome"/>
</dbReference>
<evidence type="ECO:0000259" key="9">
    <source>
        <dbReference type="Pfam" id="PF13303"/>
    </source>
</evidence>
<evidence type="ECO:0000256" key="8">
    <source>
        <dbReference type="SAM" id="Phobius"/>
    </source>
</evidence>
<keyword evidence="5 8" id="KW-0812">Transmembrane</keyword>
<dbReference type="EMBL" id="CP048020">
    <property type="protein sequence ID" value="QHX42377.1"/>
    <property type="molecule type" value="Genomic_DNA"/>
</dbReference>
<accession>A0A6P1XY71</accession>
<dbReference type="InterPro" id="IPR003352">
    <property type="entry name" value="PTS_EIIC"/>
</dbReference>
<feature type="transmembrane region" description="Helical" evidence="8">
    <location>
        <begin position="311"/>
        <end position="335"/>
    </location>
</feature>
<dbReference type="GO" id="GO:0008982">
    <property type="term" value="F:protein-N(PI)-phosphohistidine-sugar phosphotransferase activity"/>
    <property type="evidence" value="ECO:0007669"/>
    <property type="project" value="InterPro"/>
</dbReference>
<name>A0A6P1XY71_9SPIR</name>
<feature type="transmembrane region" description="Helical" evidence="8">
    <location>
        <begin position="172"/>
        <end position="194"/>
    </location>
</feature>
<feature type="transmembrane region" description="Helical" evidence="8">
    <location>
        <begin position="200"/>
        <end position="227"/>
    </location>
</feature>
<evidence type="ECO:0000256" key="1">
    <source>
        <dbReference type="ARBA" id="ARBA00004651"/>
    </source>
</evidence>
<dbReference type="KEGG" id="trz:GWP43_01735"/>
<keyword evidence="6 8" id="KW-1133">Transmembrane helix</keyword>
<feature type="transmembrane region" description="Helical" evidence="8">
    <location>
        <begin position="135"/>
        <end position="160"/>
    </location>
</feature>
<gene>
    <name evidence="10" type="ORF">GWP43_01735</name>
</gene>
<comment type="subcellular location">
    <subcellularLocation>
        <location evidence="1">Cell membrane</location>
        <topology evidence="1">Multi-pass membrane protein</topology>
    </subcellularLocation>
</comment>
<dbReference type="GO" id="GO:0005886">
    <property type="term" value="C:plasma membrane"/>
    <property type="evidence" value="ECO:0007669"/>
    <property type="project" value="UniProtKB-SubCell"/>
</dbReference>
<evidence type="ECO:0000256" key="4">
    <source>
        <dbReference type="ARBA" id="ARBA00022597"/>
    </source>
</evidence>
<feature type="transmembrane region" description="Helical" evidence="8">
    <location>
        <begin position="258"/>
        <end position="279"/>
    </location>
</feature>
<keyword evidence="7 8" id="KW-0472">Membrane</keyword>
<evidence type="ECO:0000256" key="3">
    <source>
        <dbReference type="ARBA" id="ARBA00022475"/>
    </source>
</evidence>
<evidence type="ECO:0000313" key="11">
    <source>
        <dbReference type="Proteomes" id="UP000464374"/>
    </source>
</evidence>
<evidence type="ECO:0000256" key="2">
    <source>
        <dbReference type="ARBA" id="ARBA00022448"/>
    </source>
</evidence>
<feature type="transmembrane region" description="Helical" evidence="8">
    <location>
        <begin position="101"/>
        <end position="129"/>
    </location>
</feature>
<evidence type="ECO:0000256" key="7">
    <source>
        <dbReference type="ARBA" id="ARBA00023136"/>
    </source>
</evidence>
<keyword evidence="2" id="KW-0813">Transport</keyword>
<feature type="domain" description="Phosphotransferase system EIIC" evidence="9">
    <location>
        <begin position="17"/>
        <end position="348"/>
    </location>
</feature>
<organism evidence="10 11">
    <name type="scientific">Treponema vincentii</name>
    <dbReference type="NCBI Taxonomy" id="69710"/>
    <lineage>
        <taxon>Bacteria</taxon>
        <taxon>Pseudomonadati</taxon>
        <taxon>Spirochaetota</taxon>
        <taxon>Spirochaetia</taxon>
        <taxon>Spirochaetales</taxon>
        <taxon>Treponemataceae</taxon>
        <taxon>Treponema</taxon>
    </lineage>
</organism>
<dbReference type="GO" id="GO:0009401">
    <property type="term" value="P:phosphoenolpyruvate-dependent sugar phosphotransferase system"/>
    <property type="evidence" value="ECO:0007669"/>
    <property type="project" value="InterPro"/>
</dbReference>
<dbReference type="RefSeq" id="WP_162662217.1">
    <property type="nucleotide sequence ID" value="NZ_CP048020.1"/>
</dbReference>
<feature type="transmembrane region" description="Helical" evidence="8">
    <location>
        <begin position="12"/>
        <end position="39"/>
    </location>
</feature>
<keyword evidence="3" id="KW-1003">Cell membrane</keyword>
<evidence type="ECO:0000256" key="6">
    <source>
        <dbReference type="ARBA" id="ARBA00022989"/>
    </source>
</evidence>
<evidence type="ECO:0000313" key="10">
    <source>
        <dbReference type="EMBL" id="QHX42377.1"/>
    </source>
</evidence>
<reference evidence="10 11" key="1">
    <citation type="submission" date="2020-01" db="EMBL/GenBank/DDBJ databases">
        <title>Complete genome sequence of a human oral phylogroup 1 Treponema sp. strain ATCC 700766, originally isolated from periodontitis dental plaque.</title>
        <authorList>
            <person name="Chan Y."/>
            <person name="Huo Y.-B."/>
            <person name="Yu X.-L."/>
            <person name="Zeng H."/>
            <person name="Leung W.-K."/>
            <person name="Watt R.M."/>
        </authorList>
    </citation>
    <scope>NUCLEOTIDE SEQUENCE [LARGE SCALE GENOMIC DNA]</scope>
    <source>
        <strain evidence="10 11">OMZ 804</strain>
    </source>
</reference>
<dbReference type="Pfam" id="PF13303">
    <property type="entry name" value="PTS_EIIC_2"/>
    <property type="match status" value="1"/>
</dbReference>
<proteinExistence type="predicted"/>